<sequence length="442" mass="50735">MLPIYGEGRTKAFHRLHREIDSAQALELPQGMGSEPLQGQSQLPVVPEDTMMEDIVEDFDERTWNRIGYKQADAETMQIWWDKAIASQMPGGYHKVAVLLLKWTDELDELKVRHEIEELETVFRDCFHFHTSVVELDALRKPQHQMNRYLSYFVEQHDGPNNLLIIHYSGHAMYDVSDDQLVLVANTSFLNSDVSELRVSWSKTEVILGSEDVEGDVLVFMDTCYSSNHGLSRQRQTRGESGKKRKQDEKLFELVSACALDTTTAAPGPNSFTRALINALTELANDFGKSSFSTFHLNQRITLNPRRRDTPSQLWSLTDHERHIRLAPLRIETDHNHISSKAGRYSRGYLMLGLPLPDESLNRYQIEFLARNITKVVTDTVIGGRKVEWLGMKRRLVFSFGVIALVILVHVRLMEVVRRTRRRKKQRRVPKSMATPRLAGPS</sequence>
<feature type="region of interest" description="Disordered" evidence="1">
    <location>
        <begin position="422"/>
        <end position="442"/>
    </location>
</feature>
<accession>A0A6A5YLU4</accession>
<protein>
    <recommendedName>
        <fullName evidence="5">Caspase domain-containing protein</fullName>
    </recommendedName>
</protein>
<feature type="transmembrane region" description="Helical" evidence="2">
    <location>
        <begin position="396"/>
        <end position="417"/>
    </location>
</feature>
<keyword evidence="2" id="KW-1133">Transmembrane helix</keyword>
<dbReference type="EMBL" id="ML977350">
    <property type="protein sequence ID" value="KAF2107950.1"/>
    <property type="molecule type" value="Genomic_DNA"/>
</dbReference>
<evidence type="ECO:0000313" key="3">
    <source>
        <dbReference type="EMBL" id="KAF2107950.1"/>
    </source>
</evidence>
<keyword evidence="4" id="KW-1185">Reference proteome</keyword>
<keyword evidence="2" id="KW-0812">Transmembrane</keyword>
<evidence type="ECO:0000256" key="1">
    <source>
        <dbReference type="SAM" id="MobiDB-lite"/>
    </source>
</evidence>
<dbReference type="Proteomes" id="UP000799770">
    <property type="component" value="Unassembled WGS sequence"/>
</dbReference>
<name>A0A6A5YLU4_9PLEO</name>
<evidence type="ECO:0000313" key="4">
    <source>
        <dbReference type="Proteomes" id="UP000799770"/>
    </source>
</evidence>
<evidence type="ECO:0000256" key="2">
    <source>
        <dbReference type="SAM" id="Phobius"/>
    </source>
</evidence>
<reference evidence="3" key="1">
    <citation type="journal article" date="2020" name="Stud. Mycol.">
        <title>101 Dothideomycetes genomes: a test case for predicting lifestyles and emergence of pathogens.</title>
        <authorList>
            <person name="Haridas S."/>
            <person name="Albert R."/>
            <person name="Binder M."/>
            <person name="Bloem J."/>
            <person name="Labutti K."/>
            <person name="Salamov A."/>
            <person name="Andreopoulos B."/>
            <person name="Baker S."/>
            <person name="Barry K."/>
            <person name="Bills G."/>
            <person name="Bluhm B."/>
            <person name="Cannon C."/>
            <person name="Castanera R."/>
            <person name="Culley D."/>
            <person name="Daum C."/>
            <person name="Ezra D."/>
            <person name="Gonzalez J."/>
            <person name="Henrissat B."/>
            <person name="Kuo A."/>
            <person name="Liang C."/>
            <person name="Lipzen A."/>
            <person name="Lutzoni F."/>
            <person name="Magnuson J."/>
            <person name="Mondo S."/>
            <person name="Nolan M."/>
            <person name="Ohm R."/>
            <person name="Pangilinan J."/>
            <person name="Park H.-J."/>
            <person name="Ramirez L."/>
            <person name="Alfaro M."/>
            <person name="Sun H."/>
            <person name="Tritt A."/>
            <person name="Yoshinaga Y."/>
            <person name="Zwiers L.-H."/>
            <person name="Turgeon B."/>
            <person name="Goodwin S."/>
            <person name="Spatafora J."/>
            <person name="Crous P."/>
            <person name="Grigoriev I."/>
        </authorList>
    </citation>
    <scope>NUCLEOTIDE SEQUENCE</scope>
    <source>
        <strain evidence="3">CBS 627.86</strain>
    </source>
</reference>
<dbReference type="Gene3D" id="3.40.50.1460">
    <property type="match status" value="1"/>
</dbReference>
<evidence type="ECO:0008006" key="5">
    <source>
        <dbReference type="Google" id="ProtNLM"/>
    </source>
</evidence>
<dbReference type="OrthoDB" id="4760831at2759"/>
<proteinExistence type="predicted"/>
<keyword evidence="2" id="KW-0472">Membrane</keyword>
<organism evidence="3 4">
    <name type="scientific">Lophiotrema nucula</name>
    <dbReference type="NCBI Taxonomy" id="690887"/>
    <lineage>
        <taxon>Eukaryota</taxon>
        <taxon>Fungi</taxon>
        <taxon>Dikarya</taxon>
        <taxon>Ascomycota</taxon>
        <taxon>Pezizomycotina</taxon>
        <taxon>Dothideomycetes</taxon>
        <taxon>Pleosporomycetidae</taxon>
        <taxon>Pleosporales</taxon>
        <taxon>Lophiotremataceae</taxon>
        <taxon>Lophiotrema</taxon>
    </lineage>
</organism>
<gene>
    <name evidence="3" type="ORF">BDV96DRAFT_531390</name>
</gene>
<dbReference type="AlphaFoldDB" id="A0A6A5YLU4"/>